<reference evidence="1 2" key="1">
    <citation type="submission" date="2023-03" db="EMBL/GenBank/DDBJ databases">
        <title>Roseibium porphyridii sp. nov. and Roseibium rhodosorbium sp. nov. isolated from marine algae, Porphyridium cruentum and Rhodosorus marinus, respectively.</title>
        <authorList>
            <person name="Lee M.W."/>
            <person name="Choi B.J."/>
            <person name="Lee J.K."/>
            <person name="Choi D.G."/>
            <person name="Baek J.H."/>
            <person name="Bayburt H."/>
            <person name="Kim J.M."/>
            <person name="Han D.M."/>
            <person name="Kim K.H."/>
            <person name="Jeon C.O."/>
        </authorList>
    </citation>
    <scope>NUCLEOTIDE SEQUENCE [LARGE SCALE GENOMIC DNA]</scope>
    <source>
        <strain evidence="1 2">KMA01</strain>
    </source>
</reference>
<proteinExistence type="predicted"/>
<sequence>MKEHGLCDGRTPPVWTFETQEDDLELLAASLLSEHEFNQFEYVTLELLVPENRLLRSSYGHWCELLFQSIETGRIEDDGSWLCLNGQQDDHSPGSVQILIPHIRKEWIRKVEPLEINPDMY</sequence>
<dbReference type="Proteomes" id="UP001209803">
    <property type="component" value="Chromosome"/>
</dbReference>
<gene>
    <name evidence="1" type="ORF">K1718_14060</name>
</gene>
<name>A0ABY8F014_9HYPH</name>
<keyword evidence="2" id="KW-1185">Reference proteome</keyword>
<dbReference type="EMBL" id="CP120863">
    <property type="protein sequence ID" value="WFE87302.1"/>
    <property type="molecule type" value="Genomic_DNA"/>
</dbReference>
<organism evidence="1 2">
    <name type="scientific">Roseibium porphyridii</name>
    <dbReference type="NCBI Taxonomy" id="2866279"/>
    <lineage>
        <taxon>Bacteria</taxon>
        <taxon>Pseudomonadati</taxon>
        <taxon>Pseudomonadota</taxon>
        <taxon>Alphaproteobacteria</taxon>
        <taxon>Hyphomicrobiales</taxon>
        <taxon>Stappiaceae</taxon>
        <taxon>Roseibium</taxon>
    </lineage>
</organism>
<dbReference type="RefSeq" id="WP_265682063.1">
    <property type="nucleotide sequence ID" value="NZ_CP120863.1"/>
</dbReference>
<evidence type="ECO:0000313" key="2">
    <source>
        <dbReference type="Proteomes" id="UP001209803"/>
    </source>
</evidence>
<protein>
    <submittedName>
        <fullName evidence="1">Uncharacterized protein</fullName>
    </submittedName>
</protein>
<accession>A0ABY8F014</accession>
<evidence type="ECO:0000313" key="1">
    <source>
        <dbReference type="EMBL" id="WFE87302.1"/>
    </source>
</evidence>